<name>A0A5D3C184_CUCMM</name>
<evidence type="ECO:0000313" key="1">
    <source>
        <dbReference type="EMBL" id="KAA0040525.1"/>
    </source>
</evidence>
<organism evidence="2 4">
    <name type="scientific">Cucumis melo var. makuwa</name>
    <name type="common">Oriental melon</name>
    <dbReference type="NCBI Taxonomy" id="1194695"/>
    <lineage>
        <taxon>Eukaryota</taxon>
        <taxon>Viridiplantae</taxon>
        <taxon>Streptophyta</taxon>
        <taxon>Embryophyta</taxon>
        <taxon>Tracheophyta</taxon>
        <taxon>Spermatophyta</taxon>
        <taxon>Magnoliopsida</taxon>
        <taxon>eudicotyledons</taxon>
        <taxon>Gunneridae</taxon>
        <taxon>Pentapetalae</taxon>
        <taxon>rosids</taxon>
        <taxon>fabids</taxon>
        <taxon>Cucurbitales</taxon>
        <taxon>Cucurbitaceae</taxon>
        <taxon>Benincaseae</taxon>
        <taxon>Cucumis</taxon>
    </lineage>
</organism>
<proteinExistence type="predicted"/>
<keyword evidence="2" id="KW-0418">Kinase</keyword>
<reference evidence="3 4" key="1">
    <citation type="submission" date="2019-08" db="EMBL/GenBank/DDBJ databases">
        <title>Draft genome sequences of two oriental melons (Cucumis melo L. var makuwa).</title>
        <authorList>
            <person name="Kwon S.-Y."/>
        </authorList>
    </citation>
    <scope>NUCLEOTIDE SEQUENCE [LARGE SCALE GENOMIC DNA]</scope>
    <source>
        <strain evidence="4">cv. Chang Bougi</strain>
        <strain evidence="3">cv. SW 3</strain>
        <tissue evidence="2">Leaf</tissue>
    </source>
</reference>
<gene>
    <name evidence="2" type="ORF">E5676_scaffold98G00050</name>
    <name evidence="1" type="ORF">E6C27_scaffold262G00740</name>
</gene>
<evidence type="ECO:0000313" key="4">
    <source>
        <dbReference type="Proteomes" id="UP000321947"/>
    </source>
</evidence>
<evidence type="ECO:0000313" key="2">
    <source>
        <dbReference type="EMBL" id="TYK05567.1"/>
    </source>
</evidence>
<dbReference type="Proteomes" id="UP000321393">
    <property type="component" value="Unassembled WGS sequence"/>
</dbReference>
<dbReference type="Proteomes" id="UP000321947">
    <property type="component" value="Unassembled WGS sequence"/>
</dbReference>
<dbReference type="GO" id="GO:0016301">
    <property type="term" value="F:kinase activity"/>
    <property type="evidence" value="ECO:0007669"/>
    <property type="project" value="UniProtKB-KW"/>
</dbReference>
<keyword evidence="2" id="KW-0808">Transferase</keyword>
<dbReference type="AlphaFoldDB" id="A0A5D3C184"/>
<evidence type="ECO:0000313" key="3">
    <source>
        <dbReference type="Proteomes" id="UP000321393"/>
    </source>
</evidence>
<dbReference type="EMBL" id="SSTD01013776">
    <property type="protein sequence ID" value="TYK05567.1"/>
    <property type="molecule type" value="Genomic_DNA"/>
</dbReference>
<comment type="caution">
    <text evidence="2">The sequence shown here is derived from an EMBL/GenBank/DDBJ whole genome shotgun (WGS) entry which is preliminary data.</text>
</comment>
<sequence length="166" mass="18517">MLHLHYAPYVSTFKKIEIGGNDNFSARFILRSSAIVATTSSPPPPLENNARRQFKWVVVSEASRSWSEVGYTHGAVCKSLSLEACRTMLDKEGEDLGRNRRGGDKPLQWDLNFGQAEFALNKMVNQSTGKCPFEIVYIDQVPHLTLDLVDLPFSIDLSAEAILMAN</sequence>
<dbReference type="EMBL" id="SSTE01017321">
    <property type="protein sequence ID" value="KAA0040525.1"/>
    <property type="molecule type" value="Genomic_DNA"/>
</dbReference>
<accession>A0A5D3C184</accession>
<protein>
    <submittedName>
        <fullName evidence="2">Serine/threonine-protein kinase TIO-like</fullName>
    </submittedName>
</protein>